<dbReference type="EMBL" id="MN696168">
    <property type="protein sequence ID" value="QGY99806.1"/>
    <property type="molecule type" value="Genomic_DNA"/>
</dbReference>
<dbReference type="EMBL" id="MN696165">
    <property type="protein sequence ID" value="QGY99380.1"/>
    <property type="molecule type" value="Genomic_DNA"/>
</dbReference>
<dbReference type="EMBL" id="MN696167">
    <property type="protein sequence ID" value="QGY99664.1"/>
    <property type="molecule type" value="Genomic_DNA"/>
</dbReference>
<dbReference type="EMBL" id="MN696171">
    <property type="protein sequence ID" value="QGZ00231.1"/>
    <property type="molecule type" value="Genomic_DNA"/>
</dbReference>
<evidence type="ECO:0000313" key="3">
    <source>
        <dbReference type="EMBL" id="AIU36990.1"/>
    </source>
</evidence>
<dbReference type="EMBL" id="MN075941">
    <property type="protein sequence ID" value="QDW81124.1"/>
    <property type="molecule type" value="Genomic_DNA"/>
</dbReference>
<evidence type="ECO:0000313" key="7">
    <source>
        <dbReference type="EMBL" id="QGY99522.1"/>
    </source>
</evidence>
<evidence type="ECO:0000313" key="11">
    <source>
        <dbReference type="EMBL" id="QGZ00090.1"/>
    </source>
</evidence>
<dbReference type="GeneID" id="921368"/>
<evidence type="ECO:0000259" key="1">
    <source>
        <dbReference type="PROSITE" id="PS50164"/>
    </source>
</evidence>
<reference evidence="6" key="2">
    <citation type="journal article" date="2019" name="Virology">
        <title>Single nucleotide polymorphism (SNP) frequencies and distribution reveal complex genetic composition of seven novel natural isolates of Cydia pomonella granulovirus.</title>
        <authorList>
            <person name="Fan J."/>
            <person name="Wennmann J.T."/>
            <person name="Wang D."/>
            <person name="Jehle J.A."/>
        </authorList>
    </citation>
    <scope>NUCLEOTIDE SEQUENCE</scope>
    <source>
        <strain evidence="6">CpGV-ALE</strain>
        <strain evidence="7">CpGV-JQ</strain>
        <strain evidence="8">CpGV-KS1</strain>
        <strain evidence="9">CpGV-KS2</strain>
        <strain evidence="10">CpGV-WW</strain>
        <strain evidence="12">CpGV-ZY</strain>
        <strain evidence="11">CpGV-ZY2</strain>
    </source>
</reference>
<organism evidence="3">
    <name type="scientific">Cydia pomonella granulosis virus</name>
    <name type="common">CpGV</name>
    <name type="synonym">Cydia pomonella granulovirus</name>
    <dbReference type="NCBI Taxonomy" id="28289"/>
    <lineage>
        <taxon>Viruses</taxon>
        <taxon>Viruses incertae sedis</taxon>
        <taxon>Naldaviricetes</taxon>
        <taxon>Lefavirales</taxon>
        <taxon>Baculoviridae</taxon>
        <taxon>Betabaculovirus</taxon>
        <taxon>Betabaculovirus cypomonellae</taxon>
    </lineage>
</organism>
<evidence type="ECO:0000313" key="10">
    <source>
        <dbReference type="EMBL" id="QGY99948.1"/>
    </source>
</evidence>
<evidence type="ECO:0000313" key="8">
    <source>
        <dbReference type="EMBL" id="QGY99664.1"/>
    </source>
</evidence>
<accession>A0A097P1I1</accession>
<proteinExistence type="predicted"/>
<gene>
    <name evidence="3" type="primary">orf65</name>
</gene>
<sequence length="79" mass="9164">MIGTQRWCVYMVRTPDGALYTGMSNNVHRRFVTHCIGRGARREVVRLEKRIKKLSKTAKERIVSEQPKIPISQPTVRNL</sequence>
<organismHost>
    <name type="scientific">Cydia pomonella</name>
    <name type="common">Codling moth</name>
    <dbReference type="NCBI Taxonomy" id="82600"/>
</organismHost>
<dbReference type="Gene3D" id="3.40.1440.10">
    <property type="entry name" value="GIY-YIG endonuclease"/>
    <property type="match status" value="1"/>
</dbReference>
<dbReference type="Pfam" id="PF01541">
    <property type="entry name" value="GIY-YIG"/>
    <property type="match status" value="1"/>
</dbReference>
<dbReference type="EMBL" id="MN696170">
    <property type="protein sequence ID" value="QGZ00090.1"/>
    <property type="molecule type" value="Genomic_DNA"/>
</dbReference>
<evidence type="ECO:0000313" key="5">
    <source>
        <dbReference type="EMBL" id="QDW81124.1"/>
    </source>
</evidence>
<dbReference type="EMBL" id="KM217573">
    <property type="protein sequence ID" value="AIU36711.1"/>
    <property type="molecule type" value="Genomic_DNA"/>
</dbReference>
<dbReference type="PANTHER" id="PTHR34477:SF1">
    <property type="entry name" value="UPF0213 PROTEIN YHBQ"/>
    <property type="match status" value="1"/>
</dbReference>
<dbReference type="KEGG" id="vg:921368"/>
<dbReference type="OrthoDB" id="27013at10239"/>
<dbReference type="SUPFAM" id="SSF82771">
    <property type="entry name" value="GIY-YIG endonuclease"/>
    <property type="match status" value="1"/>
</dbReference>
<evidence type="ECO:0000313" key="9">
    <source>
        <dbReference type="EMBL" id="QGY99806.1"/>
    </source>
</evidence>
<name>A0A097P1I1_GVCP</name>
<dbReference type="EMBL" id="MN696166">
    <property type="protein sequence ID" value="QGY99522.1"/>
    <property type="molecule type" value="Genomic_DNA"/>
</dbReference>
<evidence type="ECO:0000313" key="2">
    <source>
        <dbReference type="EMBL" id="AIU36711.1"/>
    </source>
</evidence>
<reference evidence="3" key="1">
    <citation type="journal article" date="2014" name="Proc. Natl. Acad. Sci. U.S.A.">
        <title>Baculovirus resistance in codling moth is virus isolate-dependent and the consequence of a mutation in viral gene pe38.</title>
        <authorList>
            <person name="Gebhardt M.M."/>
            <person name="Eberle K.E."/>
            <person name="Radtke P."/>
            <person name="Jehle J.A."/>
        </authorList>
    </citation>
    <scope>NUCLEOTIDE SEQUENCE</scope>
    <source>
        <strain evidence="4">CpGV-I12</strain>
        <strain evidence="3">CpGV-M</strain>
        <strain evidence="2">CpGV-S</strain>
    </source>
</reference>
<dbReference type="EMBL" id="MN696169">
    <property type="protein sequence ID" value="QGY99948.1"/>
    <property type="molecule type" value="Genomic_DNA"/>
</dbReference>
<reference evidence="5" key="3">
    <citation type="journal article" date="2019" name="Viruses">
        <title>Genome Analysis of A Novel South African Cydia pomonella granulovirus (CpGV-SA) with Resistance-Breaking Potential.</title>
        <authorList>
            <person name="Motsoeneng B."/>
            <person name="Jukes M.D."/>
            <person name="Knox C.M."/>
            <person name="Hill M.P."/>
            <person name="Moore S.D."/>
        </authorList>
    </citation>
    <scope>NUCLEOTIDE SEQUENCE</scope>
    <source>
        <strain evidence="5">CpGV-SA</strain>
    </source>
</reference>
<feature type="domain" description="GIY-YIG" evidence="1">
    <location>
        <begin position="5"/>
        <end position="78"/>
    </location>
</feature>
<dbReference type="RefSeq" id="NP_148849.1">
    <property type="nucleotide sequence ID" value="NC_002816.1"/>
</dbReference>
<evidence type="ECO:0000313" key="12">
    <source>
        <dbReference type="EMBL" id="QGZ00231.1"/>
    </source>
</evidence>
<dbReference type="EMBL" id="KM217576">
    <property type="protein sequence ID" value="AIU37132.1"/>
    <property type="molecule type" value="Genomic_DNA"/>
</dbReference>
<dbReference type="InterPro" id="IPR000305">
    <property type="entry name" value="GIY-YIG_endonuc"/>
</dbReference>
<dbReference type="PANTHER" id="PTHR34477">
    <property type="entry name" value="UPF0213 PROTEIN YHBQ"/>
    <property type="match status" value="1"/>
</dbReference>
<evidence type="ECO:0000313" key="6">
    <source>
        <dbReference type="EMBL" id="QGY99380.1"/>
    </source>
</evidence>
<dbReference type="EMBL" id="KM217575">
    <property type="protein sequence ID" value="AIU36990.1"/>
    <property type="molecule type" value="Genomic_DNA"/>
</dbReference>
<evidence type="ECO:0000313" key="4">
    <source>
        <dbReference type="EMBL" id="AIU37132.1"/>
    </source>
</evidence>
<dbReference type="InterPro" id="IPR050190">
    <property type="entry name" value="UPF0213_domain"/>
</dbReference>
<dbReference type="PROSITE" id="PS50164">
    <property type="entry name" value="GIY_YIG"/>
    <property type="match status" value="1"/>
</dbReference>
<dbReference type="InterPro" id="IPR035901">
    <property type="entry name" value="GIY-YIG_endonuc_sf"/>
</dbReference>
<protein>
    <submittedName>
        <fullName evidence="3">ORF65</fullName>
    </submittedName>
</protein>